<comment type="caution">
    <text evidence="2">The sequence shown here is derived from an EMBL/GenBank/DDBJ whole genome shotgun (WGS) entry which is preliminary data.</text>
</comment>
<sequence>MQLQARQEETSASISSSGVAAPISTAAISTATSTGSSSLPTPFDSSLGNNFTSPSCPNFFRKFLSNDTLTDCLPLSLLLQTSNSFFKAERSPVLLAQTLDASCSANFTSCSASMASLANRIKDDSACGADLRMENPMVVQAYTGFLAYDTLYQAGCLTDGDGNYCFSNAVSNYTAPTSSYIYYLPLGVQLPAGTEPACNACLENTMQIFAQAAANDSLPLSDDYSSAAQMIDTACGPSFAIAVATTQQTNAAASLSAPPWTLGALVLSALVCGYLVG</sequence>
<organism evidence="2 3">
    <name type="scientific">Salinomyces thailandicus</name>
    <dbReference type="NCBI Taxonomy" id="706561"/>
    <lineage>
        <taxon>Eukaryota</taxon>
        <taxon>Fungi</taxon>
        <taxon>Dikarya</taxon>
        <taxon>Ascomycota</taxon>
        <taxon>Pezizomycotina</taxon>
        <taxon>Dothideomycetes</taxon>
        <taxon>Dothideomycetidae</taxon>
        <taxon>Mycosphaerellales</taxon>
        <taxon>Teratosphaeriaceae</taxon>
        <taxon>Salinomyces</taxon>
    </lineage>
</organism>
<protein>
    <recommendedName>
        <fullName evidence="1">DUF7729 domain-containing protein</fullName>
    </recommendedName>
</protein>
<evidence type="ECO:0000259" key="1">
    <source>
        <dbReference type="Pfam" id="PF24855"/>
    </source>
</evidence>
<proteinExistence type="predicted"/>
<feature type="domain" description="DUF7729" evidence="1">
    <location>
        <begin position="38"/>
        <end position="241"/>
    </location>
</feature>
<dbReference type="EMBL" id="NAJL01000005">
    <property type="protein sequence ID" value="TKA32496.1"/>
    <property type="molecule type" value="Genomic_DNA"/>
</dbReference>
<gene>
    <name evidence="2" type="ORF">B0A50_01604</name>
</gene>
<dbReference type="Proteomes" id="UP000308549">
    <property type="component" value="Unassembled WGS sequence"/>
</dbReference>
<accession>A0A4U0UDB7</accession>
<dbReference type="PANTHER" id="PTHR39460">
    <property type="entry name" value="EXPRESSED PROTEIN"/>
    <property type="match status" value="1"/>
</dbReference>
<dbReference type="PANTHER" id="PTHR39460:SF1">
    <property type="entry name" value="C6 TRANSCRIPTION FACTOR"/>
    <property type="match status" value="1"/>
</dbReference>
<keyword evidence="3" id="KW-1185">Reference proteome</keyword>
<dbReference type="Pfam" id="PF24855">
    <property type="entry name" value="DUF7729"/>
    <property type="match status" value="1"/>
</dbReference>
<evidence type="ECO:0000313" key="2">
    <source>
        <dbReference type="EMBL" id="TKA32496.1"/>
    </source>
</evidence>
<dbReference type="InterPro" id="IPR056146">
    <property type="entry name" value="DUF7729"/>
</dbReference>
<evidence type="ECO:0000313" key="3">
    <source>
        <dbReference type="Proteomes" id="UP000308549"/>
    </source>
</evidence>
<reference evidence="2 3" key="1">
    <citation type="submission" date="2017-03" db="EMBL/GenBank/DDBJ databases">
        <title>Genomes of endolithic fungi from Antarctica.</title>
        <authorList>
            <person name="Coleine C."/>
            <person name="Masonjones S."/>
            <person name="Stajich J.E."/>
        </authorList>
    </citation>
    <scope>NUCLEOTIDE SEQUENCE [LARGE SCALE GENOMIC DNA]</scope>
    <source>
        <strain evidence="2 3">CCFEE 6315</strain>
    </source>
</reference>
<dbReference type="OrthoDB" id="2564812at2759"/>
<name>A0A4U0UDB7_9PEZI</name>
<dbReference type="AlphaFoldDB" id="A0A4U0UDB7"/>